<dbReference type="GO" id="GO:0046872">
    <property type="term" value="F:metal ion binding"/>
    <property type="evidence" value="ECO:0007669"/>
    <property type="project" value="InterPro"/>
</dbReference>
<dbReference type="InterPro" id="IPR020821">
    <property type="entry name" value="ENPP1-3/EXOG-like_nuc-like"/>
</dbReference>
<evidence type="ECO:0000259" key="5">
    <source>
        <dbReference type="SMART" id="SM00477"/>
    </source>
</evidence>
<accession>A0AAV4NKH6</accession>
<dbReference type="AlphaFoldDB" id="A0AAV4NKH6"/>
<dbReference type="GO" id="GO:0006309">
    <property type="term" value="P:apoptotic DNA fragmentation"/>
    <property type="evidence" value="ECO:0007669"/>
    <property type="project" value="TreeGrafter"/>
</dbReference>
<dbReference type="Pfam" id="PF01223">
    <property type="entry name" value="Endonuclease_NS"/>
    <property type="match status" value="1"/>
</dbReference>
<feature type="active site" description="Proton acceptor" evidence="4">
    <location>
        <position position="200"/>
    </location>
</feature>
<dbReference type="EMBL" id="BPLQ01001670">
    <property type="protein sequence ID" value="GIX83787.1"/>
    <property type="molecule type" value="Genomic_DNA"/>
</dbReference>
<evidence type="ECO:0000256" key="1">
    <source>
        <dbReference type="ARBA" id="ARBA00010052"/>
    </source>
</evidence>
<dbReference type="GO" id="GO:0004521">
    <property type="term" value="F:RNA endonuclease activity"/>
    <property type="evidence" value="ECO:0007669"/>
    <property type="project" value="TreeGrafter"/>
</dbReference>
<evidence type="ECO:0000259" key="6">
    <source>
        <dbReference type="SMART" id="SM00892"/>
    </source>
</evidence>
<feature type="domain" description="DNA/RNA non-specific endonuclease/pyrophosphatase/phosphodiesterase" evidence="6">
    <location>
        <begin position="134"/>
        <end position="345"/>
    </location>
</feature>
<dbReference type="InterPro" id="IPR001604">
    <property type="entry name" value="Endo_G_ENPP1-like_dom"/>
</dbReference>
<gene>
    <name evidence="7" type="primary">ENDOG</name>
    <name evidence="7" type="ORF">CDAR_609961</name>
</gene>
<keyword evidence="3 7" id="KW-0255">Endonuclease</keyword>
<dbReference type="GO" id="GO:0005743">
    <property type="term" value="C:mitochondrial inner membrane"/>
    <property type="evidence" value="ECO:0007669"/>
    <property type="project" value="TreeGrafter"/>
</dbReference>
<dbReference type="GO" id="GO:0005634">
    <property type="term" value="C:nucleus"/>
    <property type="evidence" value="ECO:0007669"/>
    <property type="project" value="TreeGrafter"/>
</dbReference>
<keyword evidence="8" id="KW-1185">Reference proteome</keyword>
<keyword evidence="3 7" id="KW-0378">Hydrolase</keyword>
<dbReference type="PANTHER" id="PTHR13966">
    <property type="entry name" value="ENDONUCLEASE RELATED"/>
    <property type="match status" value="1"/>
</dbReference>
<reference evidence="7 8" key="1">
    <citation type="submission" date="2021-06" db="EMBL/GenBank/DDBJ databases">
        <title>Caerostris darwini draft genome.</title>
        <authorList>
            <person name="Kono N."/>
            <person name="Arakawa K."/>
        </authorList>
    </citation>
    <scope>NUCLEOTIDE SEQUENCE [LARGE SCALE GENOMIC DNA]</scope>
</reference>
<dbReference type="SMART" id="SM00477">
    <property type="entry name" value="NUC"/>
    <property type="match status" value="1"/>
</dbReference>
<evidence type="ECO:0000256" key="4">
    <source>
        <dbReference type="PIRSR" id="PIRSR640255-1"/>
    </source>
</evidence>
<comment type="caution">
    <text evidence="7">The sequence shown here is derived from an EMBL/GenBank/DDBJ whole genome shotgun (WGS) entry which is preliminary data.</text>
</comment>
<feature type="domain" description="ENPP1-3/EXOG-like endonuclease/phosphodiesterase" evidence="5">
    <location>
        <begin position="135"/>
        <end position="345"/>
    </location>
</feature>
<dbReference type="SMART" id="SM00892">
    <property type="entry name" value="Endonuclease_NS"/>
    <property type="match status" value="1"/>
</dbReference>
<dbReference type="InterPro" id="IPR044925">
    <property type="entry name" value="His-Me_finger_sf"/>
</dbReference>
<dbReference type="InterPro" id="IPR040255">
    <property type="entry name" value="Non-specific_endonuclease"/>
</dbReference>
<name>A0AAV4NKH6_9ARAC</name>
<evidence type="ECO:0000256" key="2">
    <source>
        <dbReference type="ARBA" id="ARBA00022722"/>
    </source>
</evidence>
<comment type="similarity">
    <text evidence="1">Belongs to the DNA/RNA non-specific endonuclease family.</text>
</comment>
<dbReference type="GO" id="GO:0003676">
    <property type="term" value="F:nucleic acid binding"/>
    <property type="evidence" value="ECO:0007669"/>
    <property type="project" value="InterPro"/>
</dbReference>
<protein>
    <submittedName>
        <fullName evidence="7">Endonuclease G, mitochondrial</fullName>
    </submittedName>
</protein>
<evidence type="ECO:0000313" key="7">
    <source>
        <dbReference type="EMBL" id="GIX83787.1"/>
    </source>
</evidence>
<dbReference type="Proteomes" id="UP001054837">
    <property type="component" value="Unassembled WGS sequence"/>
</dbReference>
<dbReference type="CDD" id="cd00091">
    <property type="entry name" value="NUC"/>
    <property type="match status" value="1"/>
</dbReference>
<organism evidence="7 8">
    <name type="scientific">Caerostris darwini</name>
    <dbReference type="NCBI Taxonomy" id="1538125"/>
    <lineage>
        <taxon>Eukaryota</taxon>
        <taxon>Metazoa</taxon>
        <taxon>Ecdysozoa</taxon>
        <taxon>Arthropoda</taxon>
        <taxon>Chelicerata</taxon>
        <taxon>Arachnida</taxon>
        <taxon>Araneae</taxon>
        <taxon>Araneomorphae</taxon>
        <taxon>Entelegynae</taxon>
        <taxon>Araneoidea</taxon>
        <taxon>Araneidae</taxon>
        <taxon>Caerostris</taxon>
    </lineage>
</organism>
<proteinExistence type="inferred from homology"/>
<evidence type="ECO:0000256" key="3">
    <source>
        <dbReference type="ARBA" id="ARBA00022759"/>
    </source>
</evidence>
<keyword evidence="2" id="KW-0540">Nuclease</keyword>
<dbReference type="InterPro" id="IPR044929">
    <property type="entry name" value="DNA/RNA_non-sp_Endonuclease_sf"/>
</dbReference>
<dbReference type="PANTHER" id="PTHR13966:SF5">
    <property type="entry name" value="ENDONUCLEASE G, MITOCHONDRIAL"/>
    <property type="match status" value="1"/>
</dbReference>
<sequence>MFNKWMSADYSSIPFAFKRREHKLDVAKQLVRFFTRKETPAIALTFNINTRKTIFAAFYSSFDLQMAVRCIVASAVGFYSGILYKDRCLLKKCEVYAANPVVPINPSQPVEINVDDHVSQTMQFGFPGVDTLLVKKSFILSYDRKNKVPHWVFEHLTPEHIAYNKDVNRSKSSFFEEDSIHVYFRSTNSDYKRCDFRRGHLAAAGNHRSKQEFIDDTFVLSNIAPQIADKKFEDNGWNKLEKHVREMVKKYKNVYVCTGPLYFPRMESDGKKYIKYQVIGKNNVAVPTHFFKVIAYEKEGSLFDIESYVIPNQTIDDVPLKSFFVPKDVIERATGLLLFEKLPKTNISSINGKPIDNKQK</sequence>
<evidence type="ECO:0000313" key="8">
    <source>
        <dbReference type="Proteomes" id="UP001054837"/>
    </source>
</evidence>
<dbReference type="Gene3D" id="3.40.570.10">
    <property type="entry name" value="Extracellular Endonuclease, subunit A"/>
    <property type="match status" value="1"/>
</dbReference>
<dbReference type="GO" id="GO:0000014">
    <property type="term" value="F:single-stranded DNA endodeoxyribonuclease activity"/>
    <property type="evidence" value="ECO:0007669"/>
    <property type="project" value="TreeGrafter"/>
</dbReference>
<dbReference type="SUPFAM" id="SSF54060">
    <property type="entry name" value="His-Me finger endonucleases"/>
    <property type="match status" value="1"/>
</dbReference>